<dbReference type="AlphaFoldDB" id="A0A2U2BS96"/>
<keyword evidence="3" id="KW-1185">Reference proteome</keyword>
<accession>A0A2U2BS96</accession>
<feature type="transmembrane region" description="Helical" evidence="1">
    <location>
        <begin position="19"/>
        <end position="45"/>
    </location>
</feature>
<protein>
    <submittedName>
        <fullName evidence="2">DUF4260 domain-containing protein</fullName>
    </submittedName>
</protein>
<gene>
    <name evidence="2" type="ORF">DDZ18_11805</name>
</gene>
<keyword evidence="1" id="KW-0472">Membrane</keyword>
<evidence type="ECO:0000313" key="3">
    <source>
        <dbReference type="Proteomes" id="UP000245168"/>
    </source>
</evidence>
<proteinExistence type="predicted"/>
<evidence type="ECO:0000313" key="2">
    <source>
        <dbReference type="EMBL" id="PWE16891.1"/>
    </source>
</evidence>
<organism evidence="2 3">
    <name type="scientific">Marinicauda salina</name>
    <dbReference type="NCBI Taxonomy" id="2135793"/>
    <lineage>
        <taxon>Bacteria</taxon>
        <taxon>Pseudomonadati</taxon>
        <taxon>Pseudomonadota</taxon>
        <taxon>Alphaproteobacteria</taxon>
        <taxon>Maricaulales</taxon>
        <taxon>Maricaulaceae</taxon>
        <taxon>Marinicauda</taxon>
    </lineage>
</organism>
<dbReference type="Proteomes" id="UP000245168">
    <property type="component" value="Unassembled WGS sequence"/>
</dbReference>
<name>A0A2U2BS96_9PROT</name>
<sequence length="135" mass="13805">METGCAAGWPGALLRTEGAAMLVLSGLLYAAAGAPWWLAGVLFLAPDLSMAAYLAGPRVGAAVYNAAHSYAGPVALGAAGLVVEPALIPFALIWAGHVGFDRFLGYGLKYAAGFKSTHLGRIGRVSPIPKPSRSP</sequence>
<reference evidence="3" key="1">
    <citation type="submission" date="2018-05" db="EMBL/GenBank/DDBJ databases">
        <authorList>
            <person name="Liu B.-T."/>
        </authorList>
    </citation>
    <scope>NUCLEOTIDE SEQUENCE [LARGE SCALE GENOMIC DNA]</scope>
    <source>
        <strain evidence="3">WD6-1</strain>
    </source>
</reference>
<evidence type="ECO:0000256" key="1">
    <source>
        <dbReference type="SAM" id="Phobius"/>
    </source>
</evidence>
<comment type="caution">
    <text evidence="2">The sequence shown here is derived from an EMBL/GenBank/DDBJ whole genome shotgun (WGS) entry which is preliminary data.</text>
</comment>
<dbReference type="InterPro" id="IPR025356">
    <property type="entry name" value="DUF4260"/>
</dbReference>
<dbReference type="EMBL" id="QEXV01000005">
    <property type="protein sequence ID" value="PWE16891.1"/>
    <property type="molecule type" value="Genomic_DNA"/>
</dbReference>
<keyword evidence="1" id="KW-0812">Transmembrane</keyword>
<dbReference type="OrthoDB" id="9813911at2"/>
<keyword evidence="1" id="KW-1133">Transmembrane helix</keyword>
<dbReference type="Pfam" id="PF14079">
    <property type="entry name" value="DUF4260"/>
    <property type="match status" value="1"/>
</dbReference>